<dbReference type="GO" id="GO:0016298">
    <property type="term" value="F:lipase activity"/>
    <property type="evidence" value="ECO:0007669"/>
    <property type="project" value="InterPro"/>
</dbReference>
<evidence type="ECO:0000313" key="1">
    <source>
        <dbReference type="EMBL" id="SVB12149.1"/>
    </source>
</evidence>
<dbReference type="EMBL" id="UINC01029436">
    <property type="protein sequence ID" value="SVB12149.1"/>
    <property type="molecule type" value="Genomic_DNA"/>
</dbReference>
<dbReference type="AlphaFoldDB" id="A0A382BEU7"/>
<protein>
    <recommendedName>
        <fullName evidence="2">SGNH hydrolase-type esterase domain-containing protein</fullName>
    </recommendedName>
</protein>
<reference evidence="1" key="1">
    <citation type="submission" date="2018-05" db="EMBL/GenBank/DDBJ databases">
        <authorList>
            <person name="Lanie J.A."/>
            <person name="Ng W.-L."/>
            <person name="Kazmierczak K.M."/>
            <person name="Andrzejewski T.M."/>
            <person name="Davidsen T.M."/>
            <person name="Wayne K.J."/>
            <person name="Tettelin H."/>
            <person name="Glass J.I."/>
            <person name="Rusch D."/>
            <person name="Podicherti R."/>
            <person name="Tsui H.-C.T."/>
            <person name="Winkler M.E."/>
        </authorList>
    </citation>
    <scope>NUCLEOTIDE SEQUENCE</scope>
</reference>
<dbReference type="SUPFAM" id="SSF52266">
    <property type="entry name" value="SGNH hydrolase"/>
    <property type="match status" value="1"/>
</dbReference>
<name>A0A382BEU7_9ZZZZ</name>
<dbReference type="InterPro" id="IPR036514">
    <property type="entry name" value="SGNH_hydro_sf"/>
</dbReference>
<evidence type="ECO:0008006" key="2">
    <source>
        <dbReference type="Google" id="ProtNLM"/>
    </source>
</evidence>
<feature type="non-terminal residue" evidence="1">
    <location>
        <position position="87"/>
    </location>
</feature>
<dbReference type="PROSITE" id="PS01098">
    <property type="entry name" value="LIPASE_GDSL_SER"/>
    <property type="match status" value="1"/>
</dbReference>
<sequence>MKIINLIKNKFATLLIFLVFSQTTLAEDYQKLLILGDSISAGYGISKELRWVETLQKLFVKEGEKVEIINASISGETTLGGFSRVSN</sequence>
<dbReference type="Gene3D" id="3.40.50.1110">
    <property type="entry name" value="SGNH hydrolase"/>
    <property type="match status" value="1"/>
</dbReference>
<accession>A0A382BEU7</accession>
<dbReference type="GO" id="GO:0006629">
    <property type="term" value="P:lipid metabolic process"/>
    <property type="evidence" value="ECO:0007669"/>
    <property type="project" value="InterPro"/>
</dbReference>
<dbReference type="InterPro" id="IPR008265">
    <property type="entry name" value="Lipase_GDSL_AS"/>
</dbReference>
<organism evidence="1">
    <name type="scientific">marine metagenome</name>
    <dbReference type="NCBI Taxonomy" id="408172"/>
    <lineage>
        <taxon>unclassified sequences</taxon>
        <taxon>metagenomes</taxon>
        <taxon>ecological metagenomes</taxon>
    </lineage>
</organism>
<gene>
    <name evidence="1" type="ORF">METZ01_LOCUS165003</name>
</gene>
<proteinExistence type="predicted"/>